<evidence type="ECO:0000313" key="1">
    <source>
        <dbReference type="EMBL" id="MDF8264597.1"/>
    </source>
</evidence>
<name>A0ABT6C8H9_9MICO</name>
<comment type="caution">
    <text evidence="1">The sequence shown here is derived from an EMBL/GenBank/DDBJ whole genome shotgun (WGS) entry which is preliminary data.</text>
</comment>
<proteinExistence type="predicted"/>
<keyword evidence="2" id="KW-1185">Reference proteome</keyword>
<accession>A0ABT6C8H9</accession>
<dbReference type="InterPro" id="IPR045428">
    <property type="entry name" value="EACC1"/>
</dbReference>
<organism evidence="1 2">
    <name type="scientific">Luteipulveratus flavus</name>
    <dbReference type="NCBI Taxonomy" id="3031728"/>
    <lineage>
        <taxon>Bacteria</taxon>
        <taxon>Bacillati</taxon>
        <taxon>Actinomycetota</taxon>
        <taxon>Actinomycetes</taxon>
        <taxon>Micrococcales</taxon>
        <taxon>Dermacoccaceae</taxon>
        <taxon>Luteipulveratus</taxon>
    </lineage>
</organism>
<dbReference type="Proteomes" id="UP001528912">
    <property type="component" value="Unassembled WGS sequence"/>
</dbReference>
<dbReference type="RefSeq" id="WP_277192035.1">
    <property type="nucleotide sequence ID" value="NZ_JAROAV010000028.1"/>
</dbReference>
<protein>
    <submittedName>
        <fullName evidence="1">Uncharacterized protein</fullName>
    </submittedName>
</protein>
<sequence>MEPTPIQLTIVPGSNRYDEDDERWYGQVAGLRTELASQVGLAPPSPGPPGTKGLLDETIVALGTSGAITATVEIVRMFLARDRTRTVDLVWTDAQGQERRFHATADNASDDTLTPVVESIAKQVASS</sequence>
<dbReference type="EMBL" id="JAROAV010000028">
    <property type="protein sequence ID" value="MDF8264597.1"/>
    <property type="molecule type" value="Genomic_DNA"/>
</dbReference>
<reference evidence="1 2" key="1">
    <citation type="submission" date="2023-03" db="EMBL/GenBank/DDBJ databases">
        <title>YIM 133296 draft genome.</title>
        <authorList>
            <person name="Xiong L."/>
        </authorList>
    </citation>
    <scope>NUCLEOTIDE SEQUENCE [LARGE SCALE GENOMIC DNA]</scope>
    <source>
        <strain evidence="1 2">YIM 133296</strain>
    </source>
</reference>
<dbReference type="Pfam" id="PF19953">
    <property type="entry name" value="EACC1"/>
    <property type="match status" value="1"/>
</dbReference>
<gene>
    <name evidence="1" type="ORF">P4R38_10115</name>
</gene>
<evidence type="ECO:0000313" key="2">
    <source>
        <dbReference type="Proteomes" id="UP001528912"/>
    </source>
</evidence>